<dbReference type="GeneID" id="63751677"/>
<protein>
    <submittedName>
        <fullName evidence="1">Uncharacterized protein</fullName>
    </submittedName>
</protein>
<reference evidence="2" key="1">
    <citation type="journal article" date="2017" name="Genome Biol.">
        <title>Comparative genomics reveals high biological diversity and specific adaptations in the industrially and medically important fungal genus Aspergillus.</title>
        <authorList>
            <person name="de Vries R.P."/>
            <person name="Riley R."/>
            <person name="Wiebenga A."/>
            <person name="Aguilar-Osorio G."/>
            <person name="Amillis S."/>
            <person name="Uchima C.A."/>
            <person name="Anderluh G."/>
            <person name="Asadollahi M."/>
            <person name="Askin M."/>
            <person name="Barry K."/>
            <person name="Battaglia E."/>
            <person name="Bayram O."/>
            <person name="Benocci T."/>
            <person name="Braus-Stromeyer S.A."/>
            <person name="Caldana C."/>
            <person name="Canovas D."/>
            <person name="Cerqueira G.C."/>
            <person name="Chen F."/>
            <person name="Chen W."/>
            <person name="Choi C."/>
            <person name="Clum A."/>
            <person name="Dos Santos R.A."/>
            <person name="Damasio A.R."/>
            <person name="Diallinas G."/>
            <person name="Emri T."/>
            <person name="Fekete E."/>
            <person name="Flipphi M."/>
            <person name="Freyberg S."/>
            <person name="Gallo A."/>
            <person name="Gournas C."/>
            <person name="Habgood R."/>
            <person name="Hainaut M."/>
            <person name="Harispe M.L."/>
            <person name="Henrissat B."/>
            <person name="Hilden K.S."/>
            <person name="Hope R."/>
            <person name="Hossain A."/>
            <person name="Karabika E."/>
            <person name="Karaffa L."/>
            <person name="Karanyi Z."/>
            <person name="Krasevec N."/>
            <person name="Kuo A."/>
            <person name="Kusch H."/>
            <person name="LaButti K."/>
            <person name="Lagendijk E.L."/>
            <person name="Lapidus A."/>
            <person name="Levasseur A."/>
            <person name="Lindquist E."/>
            <person name="Lipzen A."/>
            <person name="Logrieco A.F."/>
            <person name="MacCabe A."/>
            <person name="Maekelae M.R."/>
            <person name="Malavazi I."/>
            <person name="Melin P."/>
            <person name="Meyer V."/>
            <person name="Mielnichuk N."/>
            <person name="Miskei M."/>
            <person name="Molnar A.P."/>
            <person name="Mule G."/>
            <person name="Ngan C.Y."/>
            <person name="Orejas M."/>
            <person name="Orosz E."/>
            <person name="Ouedraogo J.P."/>
            <person name="Overkamp K.M."/>
            <person name="Park H.-S."/>
            <person name="Perrone G."/>
            <person name="Piumi F."/>
            <person name="Punt P.J."/>
            <person name="Ram A.F."/>
            <person name="Ramon A."/>
            <person name="Rauscher S."/>
            <person name="Record E."/>
            <person name="Riano-Pachon D.M."/>
            <person name="Robert V."/>
            <person name="Roehrig J."/>
            <person name="Ruller R."/>
            <person name="Salamov A."/>
            <person name="Salih N.S."/>
            <person name="Samson R.A."/>
            <person name="Sandor E."/>
            <person name="Sanguinetti M."/>
            <person name="Schuetze T."/>
            <person name="Sepcic K."/>
            <person name="Shelest E."/>
            <person name="Sherlock G."/>
            <person name="Sophianopoulou V."/>
            <person name="Squina F.M."/>
            <person name="Sun H."/>
            <person name="Susca A."/>
            <person name="Todd R.B."/>
            <person name="Tsang A."/>
            <person name="Unkles S.E."/>
            <person name="van de Wiele N."/>
            <person name="van Rossen-Uffink D."/>
            <person name="Oliveira J.V."/>
            <person name="Vesth T.C."/>
            <person name="Visser J."/>
            <person name="Yu J.-H."/>
            <person name="Zhou M."/>
            <person name="Andersen M.R."/>
            <person name="Archer D.B."/>
            <person name="Baker S.E."/>
            <person name="Benoit I."/>
            <person name="Brakhage A.A."/>
            <person name="Braus G.H."/>
            <person name="Fischer R."/>
            <person name="Frisvad J.C."/>
            <person name="Goldman G.H."/>
            <person name="Houbraken J."/>
            <person name="Oakley B."/>
            <person name="Pocsi I."/>
            <person name="Scazzocchio C."/>
            <person name="Seiboth B."/>
            <person name="vanKuyk P.A."/>
            <person name="Wortman J."/>
            <person name="Dyer P.S."/>
            <person name="Grigoriev I.V."/>
        </authorList>
    </citation>
    <scope>NUCLEOTIDE SEQUENCE [LARGE SCALE GENOMIC DNA]</scope>
    <source>
        <strain evidence="2">DTO 134E9</strain>
    </source>
</reference>
<evidence type="ECO:0000313" key="1">
    <source>
        <dbReference type="EMBL" id="OJJ32612.1"/>
    </source>
</evidence>
<organism evidence="1 2">
    <name type="scientific">Aspergillus wentii DTO 134E9</name>
    <dbReference type="NCBI Taxonomy" id="1073089"/>
    <lineage>
        <taxon>Eukaryota</taxon>
        <taxon>Fungi</taxon>
        <taxon>Dikarya</taxon>
        <taxon>Ascomycota</taxon>
        <taxon>Pezizomycotina</taxon>
        <taxon>Eurotiomycetes</taxon>
        <taxon>Eurotiomycetidae</taxon>
        <taxon>Eurotiales</taxon>
        <taxon>Aspergillaceae</taxon>
        <taxon>Aspergillus</taxon>
        <taxon>Aspergillus subgen. Cremei</taxon>
    </lineage>
</organism>
<dbReference type="EMBL" id="KV878214">
    <property type="protein sequence ID" value="OJJ32612.1"/>
    <property type="molecule type" value="Genomic_DNA"/>
</dbReference>
<dbReference type="AlphaFoldDB" id="A0A1L9RCH6"/>
<name>A0A1L9RCH6_ASPWE</name>
<dbReference type="VEuPathDB" id="FungiDB:ASPWEDRAFT_42628"/>
<dbReference type="Proteomes" id="UP000184383">
    <property type="component" value="Unassembled WGS sequence"/>
</dbReference>
<gene>
    <name evidence="1" type="ORF">ASPWEDRAFT_42628</name>
</gene>
<dbReference type="RefSeq" id="XP_040686289.1">
    <property type="nucleotide sequence ID" value="XM_040835829.1"/>
</dbReference>
<accession>A0A1L9RCH6</accession>
<evidence type="ECO:0000313" key="2">
    <source>
        <dbReference type="Proteomes" id="UP000184383"/>
    </source>
</evidence>
<sequence>MNNSCGDSVAQPPFTHQYACAFSSKLNSTSQATAQQCCGLTTTLNQYLDGCWQYCEITGNNHSAVVSCMNDADIIAAEYERTDASGASVISKPGLLGLATLVVTGLVAGTW</sequence>
<proteinExistence type="predicted"/>
<keyword evidence="2" id="KW-1185">Reference proteome</keyword>